<evidence type="ECO:0000256" key="1">
    <source>
        <dbReference type="SAM" id="MobiDB-lite"/>
    </source>
</evidence>
<feature type="compositionally biased region" description="Basic and acidic residues" evidence="1">
    <location>
        <begin position="90"/>
        <end position="100"/>
    </location>
</feature>
<gene>
    <name evidence="3" type="ORF">MKZ38_003978</name>
</gene>
<accession>A0AAD5WRE3</accession>
<feature type="chain" id="PRO_5041932474" evidence="2">
    <location>
        <begin position="30"/>
        <end position="238"/>
    </location>
</feature>
<reference evidence="3" key="1">
    <citation type="submission" date="2022-07" db="EMBL/GenBank/DDBJ databases">
        <title>Draft genome sequence of Zalerion maritima ATCC 34329, a (micro)plastics degrading marine fungus.</title>
        <authorList>
            <person name="Paco A."/>
            <person name="Goncalves M.F.M."/>
            <person name="Rocha-Santos T.A.P."/>
            <person name="Alves A."/>
        </authorList>
    </citation>
    <scope>NUCLEOTIDE SEQUENCE</scope>
    <source>
        <strain evidence="3">ATCC 34329</strain>
    </source>
</reference>
<organism evidence="3 4">
    <name type="scientific">Zalerion maritima</name>
    <dbReference type="NCBI Taxonomy" id="339359"/>
    <lineage>
        <taxon>Eukaryota</taxon>
        <taxon>Fungi</taxon>
        <taxon>Dikarya</taxon>
        <taxon>Ascomycota</taxon>
        <taxon>Pezizomycotina</taxon>
        <taxon>Sordariomycetes</taxon>
        <taxon>Lulworthiomycetidae</taxon>
        <taxon>Lulworthiales</taxon>
        <taxon>Lulworthiaceae</taxon>
        <taxon>Zalerion</taxon>
    </lineage>
</organism>
<feature type="region of interest" description="Disordered" evidence="1">
    <location>
        <begin position="62"/>
        <end position="100"/>
    </location>
</feature>
<dbReference type="Proteomes" id="UP001201980">
    <property type="component" value="Unassembled WGS sequence"/>
</dbReference>
<protein>
    <submittedName>
        <fullName evidence="3">Uncharacterized protein</fullName>
    </submittedName>
</protein>
<keyword evidence="2" id="KW-0732">Signal</keyword>
<name>A0AAD5WRE3_9PEZI</name>
<evidence type="ECO:0000313" key="4">
    <source>
        <dbReference type="Proteomes" id="UP001201980"/>
    </source>
</evidence>
<keyword evidence="4" id="KW-1185">Reference proteome</keyword>
<dbReference type="AlphaFoldDB" id="A0AAD5WRE3"/>
<dbReference type="EMBL" id="JAKWBI020000234">
    <property type="protein sequence ID" value="KAJ2898350.1"/>
    <property type="molecule type" value="Genomic_DNA"/>
</dbReference>
<proteinExistence type="predicted"/>
<sequence length="238" mass="26925">MDASAHLGLLVDLRCLLTWLTAAIHKIYSWVCSIPGNDTNRREVSGYFNFDRQFSSTGVEVRSRTRRPQAPDTGIQPRRILLSTEPPEQTEPHHRPTSRRFEGLRQAQLVLGVCRTPQTQTRPHDISADFNSLSSMDFVFGEGNRPRTRKKEARLATMRDSYQTLAKLWHVVLCCGCELDSSADRKRYDNFTKQHNGLSIINPTTNSIRKPGSKVLDITGLPLPIASKIRTKLSLARV</sequence>
<comment type="caution">
    <text evidence="3">The sequence shown here is derived from an EMBL/GenBank/DDBJ whole genome shotgun (WGS) entry which is preliminary data.</text>
</comment>
<evidence type="ECO:0000256" key="2">
    <source>
        <dbReference type="SAM" id="SignalP"/>
    </source>
</evidence>
<feature type="signal peptide" evidence="2">
    <location>
        <begin position="1"/>
        <end position="29"/>
    </location>
</feature>
<evidence type="ECO:0000313" key="3">
    <source>
        <dbReference type="EMBL" id="KAJ2898350.1"/>
    </source>
</evidence>